<proteinExistence type="predicted"/>
<evidence type="ECO:0000313" key="6">
    <source>
        <dbReference type="EMBL" id="ORX60790.1"/>
    </source>
</evidence>
<reference evidence="6 7" key="1">
    <citation type="submission" date="2016-08" db="EMBL/GenBank/DDBJ databases">
        <title>Genomes of anaerobic fungi encode conserved fungal cellulosomes for biomass hydrolysis.</title>
        <authorList>
            <consortium name="DOE Joint Genome Institute"/>
            <person name="Haitjema C.H."/>
            <person name="Gilmore S.P."/>
            <person name="Henske J.K."/>
            <person name="Solomon K.V."/>
            <person name="De Groot R."/>
            <person name="Kuo A."/>
            <person name="Mondo S.J."/>
            <person name="Salamov A.A."/>
            <person name="Labutti K."/>
            <person name="Zhao Z."/>
            <person name="Chiniquy J."/>
            <person name="Barry K."/>
            <person name="Brewer H.M."/>
            <person name="Purvine S.O."/>
            <person name="Wright A.T."/>
            <person name="Boxma B."/>
            <person name="Van Alen T."/>
            <person name="Hackstein J.H."/>
            <person name="Baker S.E."/>
            <person name="Grigoriev I.V."/>
            <person name="O'Malley M.A."/>
        </authorList>
    </citation>
    <scope>NUCLEOTIDE SEQUENCE [LARGE SCALE GENOMIC DNA]</scope>
    <source>
        <strain evidence="7">finn</strain>
    </source>
</reference>
<protein>
    <recommendedName>
        <fullName evidence="8">CNH-domain-containing protein</fullName>
    </recommendedName>
</protein>
<dbReference type="InterPro" id="IPR000219">
    <property type="entry name" value="DH_dom"/>
</dbReference>
<name>A0A1Y1VND7_9FUNG</name>
<dbReference type="Pfam" id="PF15405">
    <property type="entry name" value="PH_5"/>
    <property type="match status" value="1"/>
</dbReference>
<dbReference type="InterPro" id="IPR052233">
    <property type="entry name" value="Rho-type_GEFs"/>
</dbReference>
<dbReference type="Gene3D" id="1.10.10.10">
    <property type="entry name" value="Winged helix-like DNA-binding domain superfamily/Winged helix DNA-binding domain"/>
    <property type="match status" value="1"/>
</dbReference>
<dbReference type="Pfam" id="PF00621">
    <property type="entry name" value="RhoGEF"/>
    <property type="match status" value="1"/>
</dbReference>
<dbReference type="Proteomes" id="UP000193719">
    <property type="component" value="Unassembled WGS sequence"/>
</dbReference>
<dbReference type="InterPro" id="IPR036388">
    <property type="entry name" value="WH-like_DNA-bd_sf"/>
</dbReference>
<feature type="compositionally biased region" description="Low complexity" evidence="3">
    <location>
        <begin position="11"/>
        <end position="27"/>
    </location>
</feature>
<dbReference type="GO" id="GO:0005085">
    <property type="term" value="F:guanyl-nucleotide exchange factor activity"/>
    <property type="evidence" value="ECO:0007669"/>
    <property type="project" value="UniProtKB-KW"/>
</dbReference>
<dbReference type="Gene3D" id="1.20.900.10">
    <property type="entry name" value="Dbl homology (DH) domain"/>
    <property type="match status" value="1"/>
</dbReference>
<accession>A0A1Y1VND7</accession>
<evidence type="ECO:0000256" key="2">
    <source>
        <dbReference type="ARBA" id="ARBA00022658"/>
    </source>
</evidence>
<keyword evidence="1" id="KW-0597">Phosphoprotein</keyword>
<gene>
    <name evidence="6" type="ORF">BCR36DRAFT_272815</name>
</gene>
<dbReference type="Pfam" id="PF00780">
    <property type="entry name" value="CNH"/>
    <property type="match status" value="1"/>
</dbReference>
<dbReference type="InterPro" id="IPR011993">
    <property type="entry name" value="PH-like_dom_sf"/>
</dbReference>
<dbReference type="SUPFAM" id="SSF46785">
    <property type="entry name" value="Winged helix' DNA-binding domain"/>
    <property type="match status" value="1"/>
</dbReference>
<dbReference type="InterPro" id="IPR000591">
    <property type="entry name" value="DEP_dom"/>
</dbReference>
<dbReference type="OrthoDB" id="2272012at2759"/>
<dbReference type="AlphaFoldDB" id="A0A1Y1VND7"/>
<dbReference type="GO" id="GO:0035556">
    <property type="term" value="P:intracellular signal transduction"/>
    <property type="evidence" value="ECO:0007669"/>
    <property type="project" value="InterPro"/>
</dbReference>
<dbReference type="Pfam" id="PF00610">
    <property type="entry name" value="DEP"/>
    <property type="match status" value="1"/>
</dbReference>
<dbReference type="PROSITE" id="PS50010">
    <property type="entry name" value="DH_2"/>
    <property type="match status" value="1"/>
</dbReference>
<dbReference type="InterPro" id="IPR035899">
    <property type="entry name" value="DBL_dom_sf"/>
</dbReference>
<feature type="region of interest" description="Disordered" evidence="3">
    <location>
        <begin position="1"/>
        <end position="28"/>
    </location>
</feature>
<dbReference type="SUPFAM" id="SSF50729">
    <property type="entry name" value="PH domain-like"/>
    <property type="match status" value="1"/>
</dbReference>
<keyword evidence="2" id="KW-0344">Guanine-nucleotide releasing factor</keyword>
<evidence type="ECO:0000259" key="4">
    <source>
        <dbReference type="PROSITE" id="PS50010"/>
    </source>
</evidence>
<dbReference type="Gene3D" id="2.30.29.30">
    <property type="entry name" value="Pleckstrin-homology domain (PH domain)/Phosphotyrosine-binding domain (PTB)"/>
    <property type="match status" value="1"/>
</dbReference>
<dbReference type="InterPro" id="IPR036390">
    <property type="entry name" value="WH_DNA-bd_sf"/>
</dbReference>
<dbReference type="PANTHER" id="PTHR46572:SF1">
    <property type="entry name" value="RHO1 GUANINE NUCLEOTIDE EXCHANGE FACTOR TUS1"/>
    <property type="match status" value="1"/>
</dbReference>
<sequence>MGDNQSEVSKIDTISKSSTTASSSITDYSKEEEFEDDYVYHSGDIKQKFPLVNHSANMSEIAANFRKRIKLVKHIKDSIEYMQSFSGYDAVTALADILGTDDRKVAQTTGQALEEQGMFHDVVYLHKLLDSHYHYYQFEDLAKPIAILERKETERLKSDPCGVLVEIAQCYSPTCTDESPCYAYSCPRRGIKEKVTSKETAGRFSNLSITIGLQTAWSTSIGKSYVGKLTHQQIKRQEIIFEFIRTEKEYVNDLQSVIKYMINPLRNGKVIGVDNRFVELVFGNIEEIAQVNTEFYENLRKIQKRKPVLESLGDVVKECVGTFICYTKYGEKQPSAKQILQIQKNKNIYLNNFFKECQKMPQFRRLPVESFLARPTTRLGRYPILIRDILKNTSKNHRDQILLKEANTKIEDILKEVNHLAGKETNRLKMEQWYELLRFEKKNDISSVNFEDPKREYIREGKLSLIVSNYVNEPIIEVTLLLLDNFIIITYEKNNNCHIYGKPIPISLMTLTHSDKQISLKPHSESHMASKRLVLNTHKNNSNVNTMGYSFTISHISTSSYTFITPILSEQKAWVEAIQKQQETLPAPIIRENIFFSHIELDCPVSTIHLLKNKTCLVSNEIGLYGLYNHAMNPLLRISKITQIETMEQFDLLFVLANREVYAFSISLTLRGVYINEKYVKHNKKISSNVSFIATGFCDEKFILCCAKASTNKTVVKMFEPKGFLANVENRKKFQKLYFTGDVVTSFKQFYIPSEGVSIRFLRRSICVACSKSFEVVSIKNLTTQSLLNPGDVVFKNLLKSEYSPMKMFKTQQNDFLLCYNKIGFFIDKNGNRTRSKVFFKWNAIPKSFAYRHPYIYVFTKDYISIWDEFDSSNYKQVIFTGTTIKLLLHDEACNVIMYSKMMTGKECLCTLELLETS</sequence>
<organism evidence="6 7">
    <name type="scientific">Piromyces finnis</name>
    <dbReference type="NCBI Taxonomy" id="1754191"/>
    <lineage>
        <taxon>Eukaryota</taxon>
        <taxon>Fungi</taxon>
        <taxon>Fungi incertae sedis</taxon>
        <taxon>Chytridiomycota</taxon>
        <taxon>Chytridiomycota incertae sedis</taxon>
        <taxon>Neocallimastigomycetes</taxon>
        <taxon>Neocallimastigales</taxon>
        <taxon>Neocallimastigaceae</taxon>
        <taxon>Piromyces</taxon>
    </lineage>
</organism>
<feature type="domain" description="DH" evidence="4">
    <location>
        <begin position="235"/>
        <end position="420"/>
    </location>
</feature>
<dbReference type="SMART" id="SM00049">
    <property type="entry name" value="DEP"/>
    <property type="match status" value="1"/>
</dbReference>
<dbReference type="PANTHER" id="PTHR46572">
    <property type="entry name" value="RHO1 GDP-GTP EXCHANGE PROTEIN 1-RELATED"/>
    <property type="match status" value="1"/>
</dbReference>
<dbReference type="InterPro" id="IPR041675">
    <property type="entry name" value="PH_5"/>
</dbReference>
<dbReference type="SMART" id="SM00036">
    <property type="entry name" value="CNH"/>
    <property type="match status" value="1"/>
</dbReference>
<feature type="domain" description="CNH" evidence="5">
    <location>
        <begin position="598"/>
        <end position="895"/>
    </location>
</feature>
<dbReference type="PROSITE" id="PS50219">
    <property type="entry name" value="CNH"/>
    <property type="match status" value="1"/>
</dbReference>
<dbReference type="CDD" id="cd00160">
    <property type="entry name" value="RhoGEF"/>
    <property type="match status" value="1"/>
</dbReference>
<dbReference type="SUPFAM" id="SSF48065">
    <property type="entry name" value="DBL homology domain (DH-domain)"/>
    <property type="match status" value="1"/>
</dbReference>
<reference evidence="6 7" key="2">
    <citation type="submission" date="2016-08" db="EMBL/GenBank/DDBJ databases">
        <title>Pervasive Adenine N6-methylation of Active Genes in Fungi.</title>
        <authorList>
            <consortium name="DOE Joint Genome Institute"/>
            <person name="Mondo S.J."/>
            <person name="Dannebaum R.O."/>
            <person name="Kuo R.C."/>
            <person name="Labutti K."/>
            <person name="Haridas S."/>
            <person name="Kuo A."/>
            <person name="Salamov A."/>
            <person name="Ahrendt S.R."/>
            <person name="Lipzen A."/>
            <person name="Sullivan W."/>
            <person name="Andreopoulos W.B."/>
            <person name="Clum A."/>
            <person name="Lindquist E."/>
            <person name="Daum C."/>
            <person name="Ramamoorthy G.K."/>
            <person name="Gryganskyi A."/>
            <person name="Culley D."/>
            <person name="Magnuson J.K."/>
            <person name="James T.Y."/>
            <person name="O'Malley M.A."/>
            <person name="Stajich J.E."/>
            <person name="Spatafora J.W."/>
            <person name="Visel A."/>
            <person name="Grigoriev I.V."/>
        </authorList>
    </citation>
    <scope>NUCLEOTIDE SEQUENCE [LARGE SCALE GENOMIC DNA]</scope>
    <source>
        <strain evidence="7">finn</strain>
    </source>
</reference>
<dbReference type="STRING" id="1754191.A0A1Y1VND7"/>
<evidence type="ECO:0000313" key="7">
    <source>
        <dbReference type="Proteomes" id="UP000193719"/>
    </source>
</evidence>
<dbReference type="EMBL" id="MCFH01000001">
    <property type="protein sequence ID" value="ORX60790.1"/>
    <property type="molecule type" value="Genomic_DNA"/>
</dbReference>
<dbReference type="SMART" id="SM00325">
    <property type="entry name" value="RhoGEF"/>
    <property type="match status" value="1"/>
</dbReference>
<dbReference type="InterPro" id="IPR001180">
    <property type="entry name" value="CNH_dom"/>
</dbReference>
<evidence type="ECO:0008006" key="8">
    <source>
        <dbReference type="Google" id="ProtNLM"/>
    </source>
</evidence>
<evidence type="ECO:0000256" key="3">
    <source>
        <dbReference type="SAM" id="MobiDB-lite"/>
    </source>
</evidence>
<comment type="caution">
    <text evidence="6">The sequence shown here is derived from an EMBL/GenBank/DDBJ whole genome shotgun (WGS) entry which is preliminary data.</text>
</comment>
<keyword evidence="7" id="KW-1185">Reference proteome</keyword>
<evidence type="ECO:0000256" key="1">
    <source>
        <dbReference type="ARBA" id="ARBA00022553"/>
    </source>
</evidence>
<evidence type="ECO:0000259" key="5">
    <source>
        <dbReference type="PROSITE" id="PS50219"/>
    </source>
</evidence>